<keyword evidence="7 10" id="KW-0472">Membrane</keyword>
<sequence>MKTRLLLALGCILLHSALAQFPDPSIEYGYALIYNSQPLTHDTLGATSNSQKNSPLVIGIFSNAPAVKGDIVPFAGMPLPGDNAEGLLIHYNDGCTPAPNISLPLDKPTNRFVGLLNATSPVAPCPFPQRITDTITHLKAHNGVGLVVYGDGRHPVIRSAITASWPTEFALPTYFIDMGLGGFLENFMGSTVNGSEFKFGPDQSVPLVVGQPFPPNFPLPAQQQLVNIMVRIALRRGSQSPFPPLWKFALVSLAIFTGLSIPAAYFLRRRAARQLRGPLPGQPPAPTLLSASHLQHHPLVVFGDLPDAATIDPTCSICLDVYSPTTMVRKLVPCGHVFHPSCVDRWVTEVAGVCPLCRVDLVGKGAEQVVPVRWWTRVWRKLTRRNGTPTAVDVELQSVAILPTAGPGSNGTAIPGTVNDHVDHGENANVHVDHEPTPPPPAVTALRDPPV</sequence>
<dbReference type="AlphaFoldDB" id="A0A0L0HD79"/>
<dbReference type="GeneID" id="27689665"/>
<feature type="transmembrane region" description="Helical" evidence="10">
    <location>
        <begin position="245"/>
        <end position="267"/>
    </location>
</feature>
<organism evidence="13 14">
    <name type="scientific">Spizellomyces punctatus (strain DAOM BR117)</name>
    <dbReference type="NCBI Taxonomy" id="645134"/>
    <lineage>
        <taxon>Eukaryota</taxon>
        <taxon>Fungi</taxon>
        <taxon>Fungi incertae sedis</taxon>
        <taxon>Chytridiomycota</taxon>
        <taxon>Chytridiomycota incertae sedis</taxon>
        <taxon>Chytridiomycetes</taxon>
        <taxon>Spizellomycetales</taxon>
        <taxon>Spizellomycetaceae</taxon>
        <taxon>Spizellomyces</taxon>
    </lineage>
</organism>
<dbReference type="eggNOG" id="KOG0800">
    <property type="taxonomic scope" value="Eukaryota"/>
</dbReference>
<reference evidence="13 14" key="1">
    <citation type="submission" date="2009-08" db="EMBL/GenBank/DDBJ databases">
        <title>The Genome Sequence of Spizellomyces punctatus strain DAOM BR117.</title>
        <authorList>
            <consortium name="The Broad Institute Genome Sequencing Platform"/>
            <person name="Russ C."/>
            <person name="Cuomo C."/>
            <person name="Shea T."/>
            <person name="Young S.K."/>
            <person name="Zeng Q."/>
            <person name="Koehrsen M."/>
            <person name="Haas B."/>
            <person name="Borodovsky M."/>
            <person name="Guigo R."/>
            <person name="Alvarado L."/>
            <person name="Berlin A."/>
            <person name="Bochicchio J."/>
            <person name="Borenstein D."/>
            <person name="Chapman S."/>
            <person name="Chen Z."/>
            <person name="Engels R."/>
            <person name="Freedman E."/>
            <person name="Gellesch M."/>
            <person name="Goldberg J."/>
            <person name="Griggs A."/>
            <person name="Gujja S."/>
            <person name="Heiman D."/>
            <person name="Hepburn T."/>
            <person name="Howarth C."/>
            <person name="Jen D."/>
            <person name="Larson L."/>
            <person name="Lewis B."/>
            <person name="Mehta T."/>
            <person name="Park D."/>
            <person name="Pearson M."/>
            <person name="Roberts A."/>
            <person name="Saif S."/>
            <person name="Shenoy N."/>
            <person name="Sisk P."/>
            <person name="Stolte C."/>
            <person name="Sykes S."/>
            <person name="Thomson T."/>
            <person name="Walk T."/>
            <person name="White J."/>
            <person name="Yandava C."/>
            <person name="Burger G."/>
            <person name="Gray M.W."/>
            <person name="Holland P.W.H."/>
            <person name="King N."/>
            <person name="Lang F.B.F."/>
            <person name="Roger A.J."/>
            <person name="Ruiz-Trillo I."/>
            <person name="Lander E."/>
            <person name="Nusbaum C."/>
        </authorList>
    </citation>
    <scope>NUCLEOTIDE SEQUENCE [LARGE SCALE GENOMIC DNA]</scope>
    <source>
        <strain evidence="13 14">DAOM BR117</strain>
    </source>
</reference>
<dbReference type="PANTHER" id="PTHR46539:SF9">
    <property type="entry name" value="RING-H2 FINGER PROTEIN ATL56"/>
    <property type="match status" value="1"/>
</dbReference>
<dbReference type="SMART" id="SM00184">
    <property type="entry name" value="RING"/>
    <property type="match status" value="1"/>
</dbReference>
<evidence type="ECO:0000256" key="9">
    <source>
        <dbReference type="SAM" id="MobiDB-lite"/>
    </source>
</evidence>
<dbReference type="PROSITE" id="PS50089">
    <property type="entry name" value="ZF_RING_2"/>
    <property type="match status" value="1"/>
</dbReference>
<dbReference type="Gene3D" id="3.30.40.10">
    <property type="entry name" value="Zinc/RING finger domain, C3HC4 (zinc finger)"/>
    <property type="match status" value="1"/>
</dbReference>
<keyword evidence="2 10" id="KW-0812">Transmembrane</keyword>
<keyword evidence="3" id="KW-0479">Metal-binding</keyword>
<keyword evidence="6 10" id="KW-1133">Transmembrane helix</keyword>
<dbReference type="GO" id="GO:0016020">
    <property type="term" value="C:membrane"/>
    <property type="evidence" value="ECO:0007669"/>
    <property type="project" value="UniProtKB-SubCell"/>
</dbReference>
<evidence type="ECO:0000256" key="5">
    <source>
        <dbReference type="ARBA" id="ARBA00022833"/>
    </source>
</evidence>
<evidence type="ECO:0000256" key="11">
    <source>
        <dbReference type="SAM" id="SignalP"/>
    </source>
</evidence>
<evidence type="ECO:0000256" key="10">
    <source>
        <dbReference type="SAM" id="Phobius"/>
    </source>
</evidence>
<evidence type="ECO:0000259" key="12">
    <source>
        <dbReference type="PROSITE" id="PS50089"/>
    </source>
</evidence>
<feature type="chain" id="PRO_5005540028" description="RING-type domain-containing protein" evidence="11">
    <location>
        <begin position="20"/>
        <end position="451"/>
    </location>
</feature>
<keyword evidence="4 8" id="KW-0863">Zinc-finger</keyword>
<evidence type="ECO:0000256" key="3">
    <source>
        <dbReference type="ARBA" id="ARBA00022723"/>
    </source>
</evidence>
<dbReference type="InterPro" id="IPR001841">
    <property type="entry name" value="Znf_RING"/>
</dbReference>
<dbReference type="CDD" id="cd16454">
    <property type="entry name" value="RING-H2_PA-TM-RING"/>
    <property type="match status" value="1"/>
</dbReference>
<evidence type="ECO:0000256" key="8">
    <source>
        <dbReference type="PROSITE-ProRule" id="PRU00175"/>
    </source>
</evidence>
<evidence type="ECO:0000256" key="7">
    <source>
        <dbReference type="ARBA" id="ARBA00023136"/>
    </source>
</evidence>
<dbReference type="SUPFAM" id="SSF57850">
    <property type="entry name" value="RING/U-box"/>
    <property type="match status" value="1"/>
</dbReference>
<proteinExistence type="predicted"/>
<evidence type="ECO:0000256" key="2">
    <source>
        <dbReference type="ARBA" id="ARBA00022692"/>
    </source>
</evidence>
<gene>
    <name evidence="13" type="ORF">SPPG_06350</name>
</gene>
<dbReference type="PANTHER" id="PTHR46539">
    <property type="entry name" value="E3 UBIQUITIN-PROTEIN LIGASE ATL42"/>
    <property type="match status" value="1"/>
</dbReference>
<feature type="signal peptide" evidence="11">
    <location>
        <begin position="1"/>
        <end position="19"/>
    </location>
</feature>
<dbReference type="STRING" id="645134.A0A0L0HD79"/>
<dbReference type="Proteomes" id="UP000053201">
    <property type="component" value="Unassembled WGS sequence"/>
</dbReference>
<keyword evidence="5" id="KW-0862">Zinc</keyword>
<feature type="domain" description="RING-type" evidence="12">
    <location>
        <begin position="315"/>
        <end position="358"/>
    </location>
</feature>
<evidence type="ECO:0000256" key="1">
    <source>
        <dbReference type="ARBA" id="ARBA00004370"/>
    </source>
</evidence>
<protein>
    <recommendedName>
        <fullName evidence="12">RING-type domain-containing protein</fullName>
    </recommendedName>
</protein>
<dbReference type="InParanoid" id="A0A0L0HD79"/>
<dbReference type="Pfam" id="PF13639">
    <property type="entry name" value="zf-RING_2"/>
    <property type="match status" value="1"/>
</dbReference>
<dbReference type="GO" id="GO:0008270">
    <property type="term" value="F:zinc ion binding"/>
    <property type="evidence" value="ECO:0007669"/>
    <property type="project" value="UniProtKB-KW"/>
</dbReference>
<keyword evidence="14" id="KW-1185">Reference proteome</keyword>
<feature type="region of interest" description="Disordered" evidence="9">
    <location>
        <begin position="431"/>
        <end position="451"/>
    </location>
</feature>
<evidence type="ECO:0000313" key="14">
    <source>
        <dbReference type="Proteomes" id="UP000053201"/>
    </source>
</evidence>
<comment type="subcellular location">
    <subcellularLocation>
        <location evidence="1">Membrane</location>
    </subcellularLocation>
</comment>
<dbReference type="InterPro" id="IPR013083">
    <property type="entry name" value="Znf_RING/FYVE/PHD"/>
</dbReference>
<dbReference type="RefSeq" id="XP_016606708.1">
    <property type="nucleotide sequence ID" value="XM_016754564.1"/>
</dbReference>
<dbReference type="VEuPathDB" id="FungiDB:SPPG_06350"/>
<accession>A0A0L0HD79</accession>
<evidence type="ECO:0000256" key="6">
    <source>
        <dbReference type="ARBA" id="ARBA00022989"/>
    </source>
</evidence>
<dbReference type="OrthoDB" id="8062037at2759"/>
<dbReference type="EMBL" id="KQ257460">
    <property type="protein sequence ID" value="KNC98668.1"/>
    <property type="molecule type" value="Genomic_DNA"/>
</dbReference>
<keyword evidence="11" id="KW-0732">Signal</keyword>
<evidence type="ECO:0000256" key="4">
    <source>
        <dbReference type="ARBA" id="ARBA00022771"/>
    </source>
</evidence>
<name>A0A0L0HD79_SPIPD</name>
<evidence type="ECO:0000313" key="13">
    <source>
        <dbReference type="EMBL" id="KNC98668.1"/>
    </source>
</evidence>